<dbReference type="AlphaFoldDB" id="A0AAV5GPT4"/>
<sequence length="153" mass="14352">MRIALSGVLALVAAALVAAQGPSSSASATSQSSASSSASASTSGNASITAAPSSNSAPSVVVSQSISVSGSRNITVNVTSTVSVSQSSVEPNKTTAATPAQLTGSWTAFAPGASGASGIAIGPDDSYIAAADRVVLSLGLGAVAAAGGLILMA</sequence>
<keyword evidence="4" id="KW-1185">Reference proteome</keyword>
<protein>
    <submittedName>
        <fullName evidence="3">Uncharacterized protein</fullName>
    </submittedName>
</protein>
<gene>
    <name evidence="3" type="ORF">Rhopal_005203-T1</name>
</gene>
<organism evidence="3 4">
    <name type="scientific">Rhodotorula paludigena</name>
    <dbReference type="NCBI Taxonomy" id="86838"/>
    <lineage>
        <taxon>Eukaryota</taxon>
        <taxon>Fungi</taxon>
        <taxon>Dikarya</taxon>
        <taxon>Basidiomycota</taxon>
        <taxon>Pucciniomycotina</taxon>
        <taxon>Microbotryomycetes</taxon>
        <taxon>Sporidiobolales</taxon>
        <taxon>Sporidiobolaceae</taxon>
        <taxon>Rhodotorula</taxon>
    </lineage>
</organism>
<dbReference type="EMBL" id="BQKY01000010">
    <property type="protein sequence ID" value="GJN92173.1"/>
    <property type="molecule type" value="Genomic_DNA"/>
</dbReference>
<accession>A0AAV5GPT4</accession>
<feature type="chain" id="PRO_5043349408" evidence="2">
    <location>
        <begin position="20"/>
        <end position="153"/>
    </location>
</feature>
<evidence type="ECO:0000256" key="2">
    <source>
        <dbReference type="SAM" id="SignalP"/>
    </source>
</evidence>
<comment type="caution">
    <text evidence="3">The sequence shown here is derived from an EMBL/GenBank/DDBJ whole genome shotgun (WGS) entry which is preliminary data.</text>
</comment>
<feature type="signal peptide" evidence="2">
    <location>
        <begin position="1"/>
        <end position="19"/>
    </location>
</feature>
<dbReference type="Proteomes" id="UP001342314">
    <property type="component" value="Unassembled WGS sequence"/>
</dbReference>
<evidence type="ECO:0000313" key="4">
    <source>
        <dbReference type="Proteomes" id="UP001342314"/>
    </source>
</evidence>
<feature type="region of interest" description="Disordered" evidence="1">
    <location>
        <begin position="23"/>
        <end position="59"/>
    </location>
</feature>
<name>A0AAV5GPT4_9BASI</name>
<keyword evidence="2" id="KW-0732">Signal</keyword>
<evidence type="ECO:0000256" key="1">
    <source>
        <dbReference type="SAM" id="MobiDB-lite"/>
    </source>
</evidence>
<proteinExistence type="predicted"/>
<evidence type="ECO:0000313" key="3">
    <source>
        <dbReference type="EMBL" id="GJN92173.1"/>
    </source>
</evidence>
<reference evidence="3 4" key="1">
    <citation type="submission" date="2021-12" db="EMBL/GenBank/DDBJ databases">
        <title>High titer production of polyol ester of fatty acids by Rhodotorula paludigena BS15 towards product separation-free biomass refinery.</title>
        <authorList>
            <person name="Mano J."/>
            <person name="Ono H."/>
            <person name="Tanaka T."/>
            <person name="Naito K."/>
            <person name="Sushida H."/>
            <person name="Ike M."/>
            <person name="Tokuyasu K."/>
            <person name="Kitaoka M."/>
        </authorList>
    </citation>
    <scope>NUCLEOTIDE SEQUENCE [LARGE SCALE GENOMIC DNA]</scope>
    <source>
        <strain evidence="3 4">BS15</strain>
    </source>
</reference>